<dbReference type="Proteomes" id="UP001163324">
    <property type="component" value="Chromosome 9"/>
</dbReference>
<reference evidence="1" key="1">
    <citation type="submission" date="2022-10" db="EMBL/GenBank/DDBJ databases">
        <title>Complete Genome of Trichothecium roseum strain YXFP-22015, a Plant Pathogen Isolated from Citrus.</title>
        <authorList>
            <person name="Wang Y."/>
            <person name="Zhu L."/>
        </authorList>
    </citation>
    <scope>NUCLEOTIDE SEQUENCE</scope>
    <source>
        <strain evidence="1">YXFP-22015</strain>
    </source>
</reference>
<proteinExistence type="predicted"/>
<organism evidence="1 2">
    <name type="scientific">Trichothecium roseum</name>
    <dbReference type="NCBI Taxonomy" id="47278"/>
    <lineage>
        <taxon>Eukaryota</taxon>
        <taxon>Fungi</taxon>
        <taxon>Dikarya</taxon>
        <taxon>Ascomycota</taxon>
        <taxon>Pezizomycotina</taxon>
        <taxon>Sordariomycetes</taxon>
        <taxon>Hypocreomycetidae</taxon>
        <taxon>Hypocreales</taxon>
        <taxon>Hypocreales incertae sedis</taxon>
        <taxon>Trichothecium</taxon>
    </lineage>
</organism>
<accession>A0ACC0URG8</accession>
<comment type="caution">
    <text evidence="1">The sequence shown here is derived from an EMBL/GenBank/DDBJ whole genome shotgun (WGS) entry which is preliminary data.</text>
</comment>
<gene>
    <name evidence="1" type="ORF">N3K66_008890</name>
</gene>
<name>A0ACC0URG8_9HYPO</name>
<evidence type="ECO:0000313" key="1">
    <source>
        <dbReference type="EMBL" id="KAI9896718.1"/>
    </source>
</evidence>
<dbReference type="EMBL" id="CM047948">
    <property type="protein sequence ID" value="KAI9896718.1"/>
    <property type="molecule type" value="Genomic_DNA"/>
</dbReference>
<keyword evidence="2" id="KW-1185">Reference proteome</keyword>
<protein>
    <submittedName>
        <fullName evidence="1">Uncharacterized protein</fullName>
    </submittedName>
</protein>
<sequence>MSDYLSVEEPANNMGVTKNTTSTAPPSGKGRPKLTVEVPGKARPSLTVEIPGKVRPKLTVQIPGKEWPGIWYLPSVASVDDTTPGSTSQFSLHSVGMLGASGSCVPQGQEPGCTTCLDRGDNSWLEFQPTSTDPEAEKGMPRNSPFRFDPGPRPLSPDSIPNLDPELYIIAQREYWRWNLQHSGDFGINPYMHWAKAHHGFKPAYTQAPCSCNFNARFWVNSPSEVARGLRPMFTPHEDSPMSVPESPMAHSPDASDEGCPCRPALRRATYPTINMSYESPQSSPSVGCIDDDHFEGTRSLVLWRWVSFPSSITSLQSIIKRFAFF</sequence>
<evidence type="ECO:0000313" key="2">
    <source>
        <dbReference type="Proteomes" id="UP001163324"/>
    </source>
</evidence>